<keyword evidence="3" id="KW-1185">Reference proteome</keyword>
<gene>
    <name evidence="2" type="ORF">GOODEAATRI_010364</name>
</gene>
<accession>A0ABV0PCY5</accession>
<evidence type="ECO:0000256" key="1">
    <source>
        <dbReference type="SAM" id="MobiDB-lite"/>
    </source>
</evidence>
<name>A0ABV0PCY5_9TELE</name>
<protein>
    <submittedName>
        <fullName evidence="2">Uncharacterized protein</fullName>
    </submittedName>
</protein>
<feature type="compositionally biased region" description="Basic residues" evidence="1">
    <location>
        <begin position="89"/>
        <end position="99"/>
    </location>
</feature>
<organism evidence="2 3">
    <name type="scientific">Goodea atripinnis</name>
    <dbReference type="NCBI Taxonomy" id="208336"/>
    <lineage>
        <taxon>Eukaryota</taxon>
        <taxon>Metazoa</taxon>
        <taxon>Chordata</taxon>
        <taxon>Craniata</taxon>
        <taxon>Vertebrata</taxon>
        <taxon>Euteleostomi</taxon>
        <taxon>Actinopterygii</taxon>
        <taxon>Neopterygii</taxon>
        <taxon>Teleostei</taxon>
        <taxon>Neoteleostei</taxon>
        <taxon>Acanthomorphata</taxon>
        <taxon>Ovalentaria</taxon>
        <taxon>Atherinomorphae</taxon>
        <taxon>Cyprinodontiformes</taxon>
        <taxon>Goodeidae</taxon>
        <taxon>Goodea</taxon>
    </lineage>
</organism>
<dbReference type="Proteomes" id="UP001476798">
    <property type="component" value="Unassembled WGS sequence"/>
</dbReference>
<reference evidence="2 3" key="1">
    <citation type="submission" date="2021-06" db="EMBL/GenBank/DDBJ databases">
        <authorList>
            <person name="Palmer J.M."/>
        </authorList>
    </citation>
    <scope>NUCLEOTIDE SEQUENCE [LARGE SCALE GENOMIC DNA]</scope>
    <source>
        <strain evidence="2 3">GA_2019</strain>
        <tissue evidence="2">Muscle</tissue>
    </source>
</reference>
<proteinExistence type="predicted"/>
<evidence type="ECO:0000313" key="2">
    <source>
        <dbReference type="EMBL" id="MEQ2181322.1"/>
    </source>
</evidence>
<evidence type="ECO:0000313" key="3">
    <source>
        <dbReference type="Proteomes" id="UP001476798"/>
    </source>
</evidence>
<dbReference type="EMBL" id="JAHRIO010070570">
    <property type="protein sequence ID" value="MEQ2181322.1"/>
    <property type="molecule type" value="Genomic_DNA"/>
</dbReference>
<comment type="caution">
    <text evidence="2">The sequence shown here is derived from an EMBL/GenBank/DDBJ whole genome shotgun (WGS) entry which is preliminary data.</text>
</comment>
<feature type="compositionally biased region" description="Polar residues" evidence="1">
    <location>
        <begin position="129"/>
        <end position="145"/>
    </location>
</feature>
<sequence>MYPYLHVAHDELEQPSQGAAFLLYTRIHFSTRTRKNPPQPPNTKLFFYLFQSKTHIKTLSVFLPLQQSHRVILTQQRRVGCNPQEAKSSFKRNGLKKGGKVPTLSLGCSQPMLPAGQLDKRPAEPRIMTESSNRLSGNACQGFSG</sequence>
<feature type="region of interest" description="Disordered" evidence="1">
    <location>
        <begin position="83"/>
        <end position="145"/>
    </location>
</feature>